<reference evidence="1" key="1">
    <citation type="journal article" date="2014" name="Front. Microbiol.">
        <title>High frequency of phylogenetically diverse reductive dehalogenase-homologous genes in deep subseafloor sedimentary metagenomes.</title>
        <authorList>
            <person name="Kawai M."/>
            <person name="Futagami T."/>
            <person name="Toyoda A."/>
            <person name="Takaki Y."/>
            <person name="Nishi S."/>
            <person name="Hori S."/>
            <person name="Arai W."/>
            <person name="Tsubouchi T."/>
            <person name="Morono Y."/>
            <person name="Uchiyama I."/>
            <person name="Ito T."/>
            <person name="Fujiyama A."/>
            <person name="Inagaki F."/>
            <person name="Takami H."/>
        </authorList>
    </citation>
    <scope>NUCLEOTIDE SEQUENCE</scope>
    <source>
        <strain evidence="1">Expedition CK06-06</strain>
    </source>
</reference>
<gene>
    <name evidence="1" type="ORF">S12H4_38659</name>
</gene>
<comment type="caution">
    <text evidence="1">The sequence shown here is derived from an EMBL/GenBank/DDBJ whole genome shotgun (WGS) entry which is preliminary data.</text>
</comment>
<organism evidence="1">
    <name type="scientific">marine sediment metagenome</name>
    <dbReference type="NCBI Taxonomy" id="412755"/>
    <lineage>
        <taxon>unclassified sequences</taxon>
        <taxon>metagenomes</taxon>
        <taxon>ecological metagenomes</taxon>
    </lineage>
</organism>
<protein>
    <submittedName>
        <fullName evidence="1">Uncharacterized protein</fullName>
    </submittedName>
</protein>
<dbReference type="EMBL" id="BARW01023289">
    <property type="protein sequence ID" value="GAI93976.1"/>
    <property type="molecule type" value="Genomic_DNA"/>
</dbReference>
<proteinExistence type="predicted"/>
<feature type="non-terminal residue" evidence="1">
    <location>
        <position position="1"/>
    </location>
</feature>
<name>X1TRK4_9ZZZZ</name>
<dbReference type="AlphaFoldDB" id="X1TRK4"/>
<accession>X1TRK4</accession>
<evidence type="ECO:0000313" key="1">
    <source>
        <dbReference type="EMBL" id="GAI93976.1"/>
    </source>
</evidence>
<sequence>EKDSADNTIIIKSISSQSLGISRQLNFDSKISLSDLTSTPTADLVDVNVADAGAVVNLSAKVASGIVGLDNDDLKITFSGNAFEQERAVDAEDPKDRDRIDLDITLSNFGDLETFTRMNASSFIGLLRQVGNWLDQARQSDLFASIDIPFTGELLTGSIRKITCPGIGSPALSVWNVLSVNLRAVPYPFISTMTSPGTSVSSTEPEPPV</sequence>